<feature type="domain" description="SnoaL-like" evidence="1">
    <location>
        <begin position="10"/>
        <end position="110"/>
    </location>
</feature>
<sequence>MNKELKTLAADYLRHLENREWSAARALCTENATVWHSDGKGDQTIEENVNGMKAQISNIEYMRYTIVRQLAEPGEVLQQHIVHVASKDGMRGEVHAAVYFRFEGDLIARIEEYANFVPAQQD</sequence>
<dbReference type="Pfam" id="PF12680">
    <property type="entry name" value="SnoaL_2"/>
    <property type="match status" value="1"/>
</dbReference>
<protein>
    <submittedName>
        <fullName evidence="2">Nuclear transport factor 2 family protein</fullName>
    </submittedName>
</protein>
<dbReference type="Proteomes" id="UP000285112">
    <property type="component" value="Unassembled WGS sequence"/>
</dbReference>
<evidence type="ECO:0000313" key="3">
    <source>
        <dbReference type="Proteomes" id="UP000285112"/>
    </source>
</evidence>
<organism evidence="2 3">
    <name type="scientific">Amycolatopsis panacis</name>
    <dbReference type="NCBI Taxonomy" id="2340917"/>
    <lineage>
        <taxon>Bacteria</taxon>
        <taxon>Bacillati</taxon>
        <taxon>Actinomycetota</taxon>
        <taxon>Actinomycetes</taxon>
        <taxon>Pseudonocardiales</taxon>
        <taxon>Pseudonocardiaceae</taxon>
        <taxon>Amycolatopsis</taxon>
    </lineage>
</organism>
<comment type="caution">
    <text evidence="2">The sequence shown here is derived from an EMBL/GenBank/DDBJ whole genome shotgun (WGS) entry which is preliminary data.</text>
</comment>
<dbReference type="AlphaFoldDB" id="A0A419I9V1"/>
<gene>
    <name evidence="2" type="ORF">D5S19_04280</name>
</gene>
<dbReference type="SUPFAM" id="SSF54427">
    <property type="entry name" value="NTF2-like"/>
    <property type="match status" value="1"/>
</dbReference>
<dbReference type="EMBL" id="QZFV01000054">
    <property type="protein sequence ID" value="RJQ89670.1"/>
    <property type="molecule type" value="Genomic_DNA"/>
</dbReference>
<dbReference type="InterPro" id="IPR032710">
    <property type="entry name" value="NTF2-like_dom_sf"/>
</dbReference>
<reference evidence="2 3" key="1">
    <citation type="submission" date="2018-09" db="EMBL/GenBank/DDBJ databases">
        <title>YIM PH 21725 draft genome.</title>
        <authorList>
            <person name="Miao C."/>
        </authorList>
    </citation>
    <scope>NUCLEOTIDE SEQUENCE [LARGE SCALE GENOMIC DNA]</scope>
    <source>
        <strain evidence="3">YIM PH21725</strain>
    </source>
</reference>
<proteinExistence type="predicted"/>
<dbReference type="OrthoDB" id="5493262at2"/>
<name>A0A419I9V1_9PSEU</name>
<dbReference type="RefSeq" id="WP_120022017.1">
    <property type="nucleotide sequence ID" value="NZ_QZFV01000054.1"/>
</dbReference>
<keyword evidence="3" id="KW-1185">Reference proteome</keyword>
<dbReference type="Gene3D" id="3.10.450.50">
    <property type="match status" value="1"/>
</dbReference>
<evidence type="ECO:0000259" key="1">
    <source>
        <dbReference type="Pfam" id="PF12680"/>
    </source>
</evidence>
<evidence type="ECO:0000313" key="2">
    <source>
        <dbReference type="EMBL" id="RJQ89670.1"/>
    </source>
</evidence>
<accession>A0A419I9V1</accession>
<dbReference type="InterPro" id="IPR037401">
    <property type="entry name" value="SnoaL-like"/>
</dbReference>